<evidence type="ECO:0000256" key="7">
    <source>
        <dbReference type="RuleBase" id="RU003476"/>
    </source>
</evidence>
<accession>A0A2J9PMF7</accession>
<dbReference type="PANTHER" id="PTHR12992:SF11">
    <property type="entry name" value="MITOCHONDRIAL COENZYME A DIPHOSPHATASE NUDT8"/>
    <property type="match status" value="1"/>
</dbReference>
<dbReference type="Gene3D" id="3.90.79.10">
    <property type="entry name" value="Nucleoside Triphosphate Pyrophosphohydrolase"/>
    <property type="match status" value="1"/>
</dbReference>
<comment type="cofactor">
    <cofactor evidence="2">
        <name>Mg(2+)</name>
        <dbReference type="ChEBI" id="CHEBI:18420"/>
    </cofactor>
</comment>
<dbReference type="InterPro" id="IPR020476">
    <property type="entry name" value="Nudix_hydrolase"/>
</dbReference>
<feature type="domain" description="Nudix hydrolase" evidence="8">
    <location>
        <begin position="19"/>
        <end position="155"/>
    </location>
</feature>
<dbReference type="GO" id="GO:0046872">
    <property type="term" value="F:metal ion binding"/>
    <property type="evidence" value="ECO:0007669"/>
    <property type="project" value="UniProtKB-KW"/>
</dbReference>
<dbReference type="Proteomes" id="UP000192813">
    <property type="component" value="Unassembled WGS sequence"/>
</dbReference>
<gene>
    <name evidence="9" type="ORF">A6J77_004535</name>
</gene>
<dbReference type="PANTHER" id="PTHR12992">
    <property type="entry name" value="NUDIX HYDROLASE"/>
    <property type="match status" value="1"/>
</dbReference>
<keyword evidence="4 7" id="KW-0378">Hydrolase</keyword>
<dbReference type="PROSITE" id="PS00893">
    <property type="entry name" value="NUDIX_BOX"/>
    <property type="match status" value="1"/>
</dbReference>
<dbReference type="SUPFAM" id="SSF55811">
    <property type="entry name" value="Nudix"/>
    <property type="match status" value="1"/>
</dbReference>
<dbReference type="InterPro" id="IPR015797">
    <property type="entry name" value="NUDIX_hydrolase-like_dom_sf"/>
</dbReference>
<comment type="similarity">
    <text evidence="7">Belongs to the Nudix hydrolase family.</text>
</comment>
<evidence type="ECO:0000256" key="1">
    <source>
        <dbReference type="ARBA" id="ARBA00001936"/>
    </source>
</evidence>
<evidence type="ECO:0000256" key="3">
    <source>
        <dbReference type="ARBA" id="ARBA00022723"/>
    </source>
</evidence>
<dbReference type="InterPro" id="IPR020084">
    <property type="entry name" value="NUDIX_hydrolase_CS"/>
</dbReference>
<proteinExistence type="inferred from homology"/>
<dbReference type="RefSeq" id="WP_083068564.1">
    <property type="nucleotide sequence ID" value="NZ_JALXKY010000008.1"/>
</dbReference>
<dbReference type="PRINTS" id="PR00502">
    <property type="entry name" value="NUDIXFAMILY"/>
</dbReference>
<dbReference type="PROSITE" id="PS51462">
    <property type="entry name" value="NUDIX"/>
    <property type="match status" value="1"/>
</dbReference>
<sequence>MDEVRRIFQTYEPRPLDVEKAYAVLIPLAKLDGEWHILFEHRANGISQAGDAAFPGGRVEAGEGFEQAAVRETTEELGVSPDKIDVVGGMDYIVMGKRIIGCYVGELAIESLDDLTLNKYEVDHVFTIPLRELKTMTPDVHYVAHHQQVADDFPFNLIPGGKQYNFSRSEQREILFYNIQGEHLWGMTAKLTARFVDILKGKHLAFKQDDKES</sequence>
<evidence type="ECO:0000313" key="10">
    <source>
        <dbReference type="Proteomes" id="UP000192813"/>
    </source>
</evidence>
<evidence type="ECO:0000259" key="8">
    <source>
        <dbReference type="PROSITE" id="PS51462"/>
    </source>
</evidence>
<dbReference type="Pfam" id="PF00293">
    <property type="entry name" value="NUDIX"/>
    <property type="match status" value="1"/>
</dbReference>
<keyword evidence="5" id="KW-0460">Magnesium</keyword>
<dbReference type="AlphaFoldDB" id="A0A2J9PMF7"/>
<protein>
    <submittedName>
        <fullName evidence="9">CoA pyrophosphatase</fullName>
    </submittedName>
</protein>
<evidence type="ECO:0000256" key="6">
    <source>
        <dbReference type="ARBA" id="ARBA00023211"/>
    </source>
</evidence>
<dbReference type="GO" id="GO:0010945">
    <property type="term" value="F:coenzyme A diphosphatase activity"/>
    <property type="evidence" value="ECO:0007669"/>
    <property type="project" value="InterPro"/>
</dbReference>
<comment type="cofactor">
    <cofactor evidence="1">
        <name>Mn(2+)</name>
        <dbReference type="ChEBI" id="CHEBI:29035"/>
    </cofactor>
</comment>
<dbReference type="InterPro" id="IPR045121">
    <property type="entry name" value="CoAse"/>
</dbReference>
<keyword evidence="3" id="KW-0479">Metal-binding</keyword>
<evidence type="ECO:0000256" key="2">
    <source>
        <dbReference type="ARBA" id="ARBA00001946"/>
    </source>
</evidence>
<dbReference type="CDD" id="cd03426">
    <property type="entry name" value="NUDIX_CoAse_Nudt7"/>
    <property type="match status" value="1"/>
</dbReference>
<organism evidence="9 10">
    <name type="scientific">Aerococcus viridans</name>
    <dbReference type="NCBI Taxonomy" id="1377"/>
    <lineage>
        <taxon>Bacteria</taxon>
        <taxon>Bacillati</taxon>
        <taxon>Bacillota</taxon>
        <taxon>Bacilli</taxon>
        <taxon>Lactobacillales</taxon>
        <taxon>Aerococcaceae</taxon>
        <taxon>Aerococcus</taxon>
    </lineage>
</organism>
<dbReference type="InterPro" id="IPR000086">
    <property type="entry name" value="NUDIX_hydrolase_dom"/>
</dbReference>
<name>A0A2J9PMF7_9LACT</name>
<evidence type="ECO:0000313" key="9">
    <source>
        <dbReference type="EMBL" id="PNL91525.1"/>
    </source>
</evidence>
<evidence type="ECO:0000256" key="5">
    <source>
        <dbReference type="ARBA" id="ARBA00022842"/>
    </source>
</evidence>
<evidence type="ECO:0000256" key="4">
    <source>
        <dbReference type="ARBA" id="ARBA00022801"/>
    </source>
</evidence>
<reference evidence="10" key="1">
    <citation type="submission" date="2017-12" db="EMBL/GenBank/DDBJ databases">
        <title>FDA dAtabase for Regulatory Grade micrObial Sequences (FDA-ARGOS): Supporting development and validation of Infectious Disease Dx tests.</title>
        <authorList>
            <person name="Hoffmann M."/>
            <person name="Allard M."/>
            <person name="Evans P."/>
            <person name="Brown E."/>
            <person name="Tallon L."/>
            <person name="Sadzewicz L."/>
            <person name="Sengamalay N."/>
            <person name="Ott S."/>
            <person name="Godinez A."/>
            <person name="Nagaraj S."/>
            <person name="Vavikolanu K."/>
            <person name="Aluvathingal J."/>
            <person name="Nadendla S."/>
            <person name="Sichtig H."/>
        </authorList>
    </citation>
    <scope>NUCLEOTIDE SEQUENCE [LARGE SCALE GENOMIC DNA]</scope>
    <source>
        <strain evidence="10">FDAARGOS_249</strain>
    </source>
</reference>
<comment type="caution">
    <text evidence="9">The sequence shown here is derived from an EMBL/GenBank/DDBJ whole genome shotgun (WGS) entry which is preliminary data.</text>
</comment>
<keyword evidence="6" id="KW-0464">Manganese</keyword>
<dbReference type="EMBL" id="NBTM02000001">
    <property type="protein sequence ID" value="PNL91525.1"/>
    <property type="molecule type" value="Genomic_DNA"/>
</dbReference>